<protein>
    <submittedName>
        <fullName evidence="2">DUF2141 domain-containing protein</fullName>
    </submittedName>
</protein>
<evidence type="ECO:0000256" key="1">
    <source>
        <dbReference type="SAM" id="SignalP"/>
    </source>
</evidence>
<proteinExistence type="predicted"/>
<feature type="signal peptide" evidence="1">
    <location>
        <begin position="1"/>
        <end position="21"/>
    </location>
</feature>
<comment type="caution">
    <text evidence="2">The sequence shown here is derived from an EMBL/GenBank/DDBJ whole genome shotgun (WGS) entry which is preliminary data.</text>
</comment>
<dbReference type="InterPro" id="IPR018673">
    <property type="entry name" value="DUF2141"/>
</dbReference>
<dbReference type="Pfam" id="PF09912">
    <property type="entry name" value="DUF2141"/>
    <property type="match status" value="1"/>
</dbReference>
<organism evidence="2 3">
    <name type="scientific">Mediterranea massiliensis</name>
    <dbReference type="NCBI Taxonomy" id="1841865"/>
    <lineage>
        <taxon>Bacteria</taxon>
        <taxon>Pseudomonadati</taxon>
        <taxon>Bacteroidota</taxon>
        <taxon>Bacteroidia</taxon>
        <taxon>Bacteroidales</taxon>
        <taxon>Bacteroidaceae</taxon>
        <taxon>Mediterranea</taxon>
    </lineage>
</organism>
<reference evidence="2" key="2">
    <citation type="submission" date="2021-09" db="EMBL/GenBank/DDBJ databases">
        <authorList>
            <person name="Gilroy R."/>
        </authorList>
    </citation>
    <scope>NUCLEOTIDE SEQUENCE</scope>
    <source>
        <strain evidence="2">CHK55-1828</strain>
    </source>
</reference>
<gene>
    <name evidence="2" type="ORF">K8W02_11380</name>
</gene>
<keyword evidence="1" id="KW-0732">Signal</keyword>
<sequence>MKTLILLALLALQGLAGALDAQTLTLRVRDIPKAEGHLYVAFYASEADFLKKPLTGFRVAVTDTTLVIPCRGLPAGEYTFALFQDTNGNGRLDTAAFGIPTEKYAFSNDAEAVMGPPSYDKCRFRLQSDMTMIVRLR</sequence>
<evidence type="ECO:0000313" key="3">
    <source>
        <dbReference type="Proteomes" id="UP000717835"/>
    </source>
</evidence>
<feature type="chain" id="PRO_5036874525" evidence="1">
    <location>
        <begin position="22"/>
        <end position="137"/>
    </location>
</feature>
<dbReference type="Proteomes" id="UP000717835">
    <property type="component" value="Unassembled WGS sequence"/>
</dbReference>
<accession>A0A921LDA0</accession>
<evidence type="ECO:0000313" key="2">
    <source>
        <dbReference type="EMBL" id="HJF92963.1"/>
    </source>
</evidence>
<dbReference type="EMBL" id="DYVX01000092">
    <property type="protein sequence ID" value="HJF92963.1"/>
    <property type="molecule type" value="Genomic_DNA"/>
</dbReference>
<reference evidence="2" key="1">
    <citation type="journal article" date="2021" name="PeerJ">
        <title>Extensive microbial diversity within the chicken gut microbiome revealed by metagenomics and culture.</title>
        <authorList>
            <person name="Gilroy R."/>
            <person name="Ravi A."/>
            <person name="Getino M."/>
            <person name="Pursley I."/>
            <person name="Horton D.L."/>
            <person name="Alikhan N.F."/>
            <person name="Baker D."/>
            <person name="Gharbi K."/>
            <person name="Hall N."/>
            <person name="Watson M."/>
            <person name="Adriaenssens E.M."/>
            <person name="Foster-Nyarko E."/>
            <person name="Jarju S."/>
            <person name="Secka A."/>
            <person name="Antonio M."/>
            <person name="Oren A."/>
            <person name="Chaudhuri R.R."/>
            <person name="La Ragione R."/>
            <person name="Hildebrand F."/>
            <person name="Pallen M.J."/>
        </authorList>
    </citation>
    <scope>NUCLEOTIDE SEQUENCE</scope>
    <source>
        <strain evidence="2">CHK55-1828</strain>
    </source>
</reference>
<name>A0A921LDA0_9BACT</name>
<dbReference type="RefSeq" id="WP_276828909.1">
    <property type="nucleotide sequence ID" value="NZ_DYVX01000092.1"/>
</dbReference>
<dbReference type="AlphaFoldDB" id="A0A921LDA0"/>